<dbReference type="Pfam" id="PF01966">
    <property type="entry name" value="HD"/>
    <property type="match status" value="1"/>
</dbReference>
<keyword evidence="3" id="KW-1185">Reference proteome</keyword>
<dbReference type="CDD" id="cd00077">
    <property type="entry name" value="HDc"/>
    <property type="match status" value="1"/>
</dbReference>
<dbReference type="InterPro" id="IPR006674">
    <property type="entry name" value="HD_domain"/>
</dbReference>
<name>A0ABT9NG60_9ACTO</name>
<sequence>MGNYPEFEKAQEFLRSHLAGAHASDAAKRYRFEHSLRVARIGRMVANKAFLDSDLLELGCLLHDIGKFDAEQPVDHGRAGALVVREWFTAEGFSGPAADEVLQGIAMHVDGLFNPREDAQGSAHDAAGRPYMLFDRVPGPVAVSIGDCDNIDRFGSYRIADTLNYVQFMDKSTEEQREFIANYLDNLRGFYDYECSTDAAQEMWIDRLDFQQEYFMRLLSEVGTVGL</sequence>
<protein>
    <recommendedName>
        <fullName evidence="1">HD domain-containing protein</fullName>
    </recommendedName>
</protein>
<evidence type="ECO:0000313" key="3">
    <source>
        <dbReference type="Proteomes" id="UP001243212"/>
    </source>
</evidence>
<dbReference type="Gene3D" id="1.10.3210.10">
    <property type="entry name" value="Hypothetical protein af1432"/>
    <property type="match status" value="1"/>
</dbReference>
<reference evidence="2 3" key="1">
    <citation type="submission" date="2023-07" db="EMBL/GenBank/DDBJ databases">
        <title>Sequencing the genomes of 1000 actinobacteria strains.</title>
        <authorList>
            <person name="Klenk H.-P."/>
        </authorList>
    </citation>
    <scope>NUCLEOTIDE SEQUENCE [LARGE SCALE GENOMIC DNA]</scope>
    <source>
        <strain evidence="2 3">DSM 17163</strain>
    </source>
</reference>
<evidence type="ECO:0000313" key="2">
    <source>
        <dbReference type="EMBL" id="MDP9806371.1"/>
    </source>
</evidence>
<dbReference type="SMART" id="SM00471">
    <property type="entry name" value="HDc"/>
    <property type="match status" value="1"/>
</dbReference>
<dbReference type="EMBL" id="JAUSQX010000001">
    <property type="protein sequence ID" value="MDP9806371.1"/>
    <property type="molecule type" value="Genomic_DNA"/>
</dbReference>
<gene>
    <name evidence="2" type="ORF">J2S70_000953</name>
</gene>
<dbReference type="NCBIfam" id="TIGR00277">
    <property type="entry name" value="HDIG"/>
    <property type="match status" value="1"/>
</dbReference>
<organism evidence="2 3">
    <name type="scientific">Trueperella bonasi</name>
    <dbReference type="NCBI Taxonomy" id="312286"/>
    <lineage>
        <taxon>Bacteria</taxon>
        <taxon>Bacillati</taxon>
        <taxon>Actinomycetota</taxon>
        <taxon>Actinomycetes</taxon>
        <taxon>Actinomycetales</taxon>
        <taxon>Actinomycetaceae</taxon>
        <taxon>Trueperella</taxon>
    </lineage>
</organism>
<dbReference type="InterPro" id="IPR006675">
    <property type="entry name" value="HDIG_dom"/>
</dbReference>
<accession>A0ABT9NG60</accession>
<dbReference type="Proteomes" id="UP001243212">
    <property type="component" value="Unassembled WGS sequence"/>
</dbReference>
<dbReference type="RefSeq" id="WP_307682599.1">
    <property type="nucleotide sequence ID" value="NZ_JAUSQX010000001.1"/>
</dbReference>
<dbReference type="SUPFAM" id="SSF109604">
    <property type="entry name" value="HD-domain/PDEase-like"/>
    <property type="match status" value="1"/>
</dbReference>
<evidence type="ECO:0000259" key="1">
    <source>
        <dbReference type="PROSITE" id="PS51831"/>
    </source>
</evidence>
<dbReference type="PROSITE" id="PS51831">
    <property type="entry name" value="HD"/>
    <property type="match status" value="1"/>
</dbReference>
<comment type="caution">
    <text evidence="2">The sequence shown here is derived from an EMBL/GenBank/DDBJ whole genome shotgun (WGS) entry which is preliminary data.</text>
</comment>
<dbReference type="InterPro" id="IPR003607">
    <property type="entry name" value="HD/PDEase_dom"/>
</dbReference>
<proteinExistence type="predicted"/>
<feature type="domain" description="HD" evidence="1">
    <location>
        <begin position="31"/>
        <end position="154"/>
    </location>
</feature>